<evidence type="ECO:0000256" key="2">
    <source>
        <dbReference type="ARBA" id="ARBA00022670"/>
    </source>
</evidence>
<comment type="caution">
    <text evidence="6">The sequence shown here is derived from an EMBL/GenBank/DDBJ whole genome shotgun (WGS) entry which is preliminary data.</text>
</comment>
<evidence type="ECO:0000259" key="5">
    <source>
        <dbReference type="Pfam" id="PF01343"/>
    </source>
</evidence>
<dbReference type="AlphaFoldDB" id="A0A928KVP3"/>
<organism evidence="6 7">
    <name type="scientific">Faecalispora sporosphaeroides</name>
    <dbReference type="NCBI Taxonomy" id="1549"/>
    <lineage>
        <taxon>Bacteria</taxon>
        <taxon>Bacillati</taxon>
        <taxon>Bacillota</taxon>
        <taxon>Clostridia</taxon>
        <taxon>Eubacteriales</taxon>
        <taxon>Oscillospiraceae</taxon>
        <taxon>Faecalispora</taxon>
    </lineage>
</organism>
<dbReference type="NCBIfam" id="TIGR00706">
    <property type="entry name" value="SppA_dom"/>
    <property type="match status" value="1"/>
</dbReference>
<evidence type="ECO:0000313" key="6">
    <source>
        <dbReference type="EMBL" id="MBE6832272.1"/>
    </source>
</evidence>
<sequence length="331" mass="36376">MNKKQIAGLIAAALVFVFVCGSSMVIRSFAAQQENNYLDKLLKASEDVSKDFPASPFVGVVSVEGTIQASSSASSLFPTEGYDHNRTLKLIDSLEADPNNKGILLYVNSPGGSVYESDELYQRLLKYKENTERPIWTYMANMAASGGYYVSMASDKIIANSQTWTGSIGVIISLTNYKELMDKIGVKSILFTSGRNKAMGSSEIDITDEQRQIFQSLVDEPYNAFVSIVAKGRHMDEAKVRELADGRIYTARQAKENKLIDQIAGYEDAQAEFQKALGGDVEFYTPTDSASPFASLFAMAKDYTRSDADKLADLMEIKESGVPMYYAAIGE</sequence>
<gene>
    <name evidence="6" type="primary">sppA</name>
    <name evidence="6" type="ORF">E7512_01590</name>
</gene>
<dbReference type="SUPFAM" id="SSF52096">
    <property type="entry name" value="ClpP/crotonase"/>
    <property type="match status" value="1"/>
</dbReference>
<evidence type="ECO:0000313" key="7">
    <source>
        <dbReference type="Proteomes" id="UP000754750"/>
    </source>
</evidence>
<dbReference type="PRINTS" id="PR00127">
    <property type="entry name" value="CLPPROTEASEP"/>
</dbReference>
<evidence type="ECO:0000256" key="1">
    <source>
        <dbReference type="ARBA" id="ARBA00008683"/>
    </source>
</evidence>
<dbReference type="Gene3D" id="3.90.226.10">
    <property type="entry name" value="2-enoyl-CoA Hydratase, Chain A, domain 1"/>
    <property type="match status" value="1"/>
</dbReference>
<dbReference type="InterPro" id="IPR004635">
    <property type="entry name" value="Pept_S49_SppA"/>
</dbReference>
<dbReference type="GO" id="GO:0004252">
    <property type="term" value="F:serine-type endopeptidase activity"/>
    <property type="evidence" value="ECO:0007669"/>
    <property type="project" value="InterPro"/>
</dbReference>
<dbReference type="Proteomes" id="UP000754750">
    <property type="component" value="Unassembled WGS sequence"/>
</dbReference>
<dbReference type="InterPro" id="IPR047272">
    <property type="entry name" value="S49_SppA_C"/>
</dbReference>
<reference evidence="6" key="1">
    <citation type="submission" date="2019-04" db="EMBL/GenBank/DDBJ databases">
        <title>Evolution of Biomass-Degrading Anaerobic Consortia Revealed by Metagenomics.</title>
        <authorList>
            <person name="Peng X."/>
        </authorList>
    </citation>
    <scope>NUCLEOTIDE SEQUENCE</scope>
    <source>
        <strain evidence="6">SIG551</strain>
    </source>
</reference>
<dbReference type="InterPro" id="IPR002142">
    <property type="entry name" value="Peptidase_S49"/>
</dbReference>
<dbReference type="CDD" id="cd07023">
    <property type="entry name" value="S49_Sppa_N_C"/>
    <property type="match status" value="1"/>
</dbReference>
<dbReference type="RefSeq" id="WP_326839800.1">
    <property type="nucleotide sequence ID" value="NZ_JBKWRC010000001.1"/>
</dbReference>
<dbReference type="Pfam" id="PF01343">
    <property type="entry name" value="Peptidase_S49"/>
    <property type="match status" value="1"/>
</dbReference>
<accession>A0A928KVP3</accession>
<dbReference type="PANTHER" id="PTHR42987:SF7">
    <property type="entry name" value="SIGNAL PEPTIDE PEPTIDASE SPPA-RELATED"/>
    <property type="match status" value="1"/>
</dbReference>
<dbReference type="InterPro" id="IPR001907">
    <property type="entry name" value="ClpP"/>
</dbReference>
<evidence type="ECO:0000256" key="3">
    <source>
        <dbReference type="ARBA" id="ARBA00022801"/>
    </source>
</evidence>
<protein>
    <submittedName>
        <fullName evidence="6">Signal peptide peptidase SppA</fullName>
    </submittedName>
</protein>
<dbReference type="PANTHER" id="PTHR42987">
    <property type="entry name" value="PEPTIDASE S49"/>
    <property type="match status" value="1"/>
</dbReference>
<evidence type="ECO:0000256" key="4">
    <source>
        <dbReference type="ARBA" id="ARBA00022825"/>
    </source>
</evidence>
<dbReference type="InterPro" id="IPR029045">
    <property type="entry name" value="ClpP/crotonase-like_dom_sf"/>
</dbReference>
<comment type="similarity">
    <text evidence="1">Belongs to the peptidase S49 family.</text>
</comment>
<dbReference type="GO" id="GO:0006508">
    <property type="term" value="P:proteolysis"/>
    <property type="evidence" value="ECO:0007669"/>
    <property type="project" value="UniProtKB-KW"/>
</dbReference>
<keyword evidence="4" id="KW-0720">Serine protease</keyword>
<proteinExistence type="inferred from homology"/>
<dbReference type="GO" id="GO:0004176">
    <property type="term" value="F:ATP-dependent peptidase activity"/>
    <property type="evidence" value="ECO:0007669"/>
    <property type="project" value="InterPro"/>
</dbReference>
<feature type="domain" description="Peptidase S49" evidence="5">
    <location>
        <begin position="130"/>
        <end position="276"/>
    </location>
</feature>
<keyword evidence="3" id="KW-0378">Hydrolase</keyword>
<name>A0A928KVP3_9FIRM</name>
<dbReference type="EMBL" id="SVNY01000001">
    <property type="protein sequence ID" value="MBE6832272.1"/>
    <property type="molecule type" value="Genomic_DNA"/>
</dbReference>
<keyword evidence="2" id="KW-0645">Protease</keyword>